<dbReference type="STRING" id="401472.CUREI_01355"/>
<dbReference type="PANTHER" id="PTHR43744">
    <property type="entry name" value="ABC TRANSPORTER PERMEASE PROTEIN MG189-RELATED-RELATED"/>
    <property type="match status" value="1"/>
</dbReference>
<dbReference type="AlphaFoldDB" id="A0A077HIA1"/>
<feature type="transmembrane region" description="Helical" evidence="7">
    <location>
        <begin position="183"/>
        <end position="208"/>
    </location>
</feature>
<evidence type="ECO:0000256" key="3">
    <source>
        <dbReference type="ARBA" id="ARBA00022475"/>
    </source>
</evidence>
<evidence type="ECO:0000256" key="2">
    <source>
        <dbReference type="ARBA" id="ARBA00022448"/>
    </source>
</evidence>
<dbReference type="PROSITE" id="PS50928">
    <property type="entry name" value="ABC_TM1"/>
    <property type="match status" value="1"/>
</dbReference>
<gene>
    <name evidence="9" type="ORF">CUREI_01355</name>
</gene>
<comment type="similarity">
    <text evidence="7">Belongs to the binding-protein-dependent transport system permease family.</text>
</comment>
<dbReference type="InterPro" id="IPR000515">
    <property type="entry name" value="MetI-like"/>
</dbReference>
<evidence type="ECO:0000256" key="6">
    <source>
        <dbReference type="ARBA" id="ARBA00023136"/>
    </source>
</evidence>
<keyword evidence="2 7" id="KW-0813">Transport</keyword>
<keyword evidence="4 7" id="KW-0812">Transmembrane</keyword>
<evidence type="ECO:0000259" key="8">
    <source>
        <dbReference type="PROSITE" id="PS50928"/>
    </source>
</evidence>
<protein>
    <submittedName>
        <fullName evidence="9">Sugar ABC transporter permease</fullName>
    </submittedName>
</protein>
<dbReference type="HOGENOM" id="CLU_016047_1_1_11"/>
<evidence type="ECO:0000256" key="7">
    <source>
        <dbReference type="RuleBase" id="RU363032"/>
    </source>
</evidence>
<sequence>MNNNLRSPFATILIWIWLLIICLAVAFPVLYAIIGSFRTSGDIQAGIDTLFFGETTLDNYPRAWNQSAVGQQLINSVIVTVCQTAGQFVTSVLAAYALVFGRLPGASKALVFFLLPMMIPGEVSVIGNYLTVRSMGFYDTVVGIFIPYLASSFTLFLFYQAFKEFPKEIREATILEGVGPFKFLWSFLLPLNRSVCMTAIVTSAIAAWNGYMWPLLITQSASVRTIQPGIKSLADEAAIDTGLVLAGLMIAVIPTVLLVVFGQKYLTRGLTEGAVK</sequence>
<dbReference type="Pfam" id="PF00528">
    <property type="entry name" value="BPD_transp_1"/>
    <property type="match status" value="1"/>
</dbReference>
<dbReference type="OrthoDB" id="2063054at2"/>
<dbReference type="EMBL" id="CP009215">
    <property type="protein sequence ID" value="AIL96141.1"/>
    <property type="molecule type" value="Genomic_DNA"/>
</dbReference>
<feature type="transmembrane region" description="Helical" evidence="7">
    <location>
        <begin position="242"/>
        <end position="261"/>
    </location>
</feature>
<keyword evidence="6 7" id="KW-0472">Membrane</keyword>
<proteinExistence type="inferred from homology"/>
<keyword evidence="5 7" id="KW-1133">Transmembrane helix</keyword>
<feature type="domain" description="ABC transmembrane type-1" evidence="8">
    <location>
        <begin position="73"/>
        <end position="262"/>
    </location>
</feature>
<evidence type="ECO:0000313" key="9">
    <source>
        <dbReference type="EMBL" id="AIL96141.1"/>
    </source>
</evidence>
<dbReference type="Gene3D" id="1.10.3720.10">
    <property type="entry name" value="MetI-like"/>
    <property type="match status" value="1"/>
</dbReference>
<organism evidence="9 10">
    <name type="scientific">Corynebacterium ureicelerivorans</name>
    <dbReference type="NCBI Taxonomy" id="401472"/>
    <lineage>
        <taxon>Bacteria</taxon>
        <taxon>Bacillati</taxon>
        <taxon>Actinomycetota</taxon>
        <taxon>Actinomycetes</taxon>
        <taxon>Mycobacteriales</taxon>
        <taxon>Corynebacteriaceae</taxon>
        <taxon>Corynebacterium</taxon>
    </lineage>
</organism>
<dbReference type="PANTHER" id="PTHR43744:SF8">
    <property type="entry name" value="SN-GLYCEROL-3-PHOSPHATE TRANSPORT SYSTEM PERMEASE PROTEIN UGPE"/>
    <property type="match status" value="1"/>
</dbReference>
<feature type="transmembrane region" description="Helical" evidence="7">
    <location>
        <begin position="142"/>
        <end position="162"/>
    </location>
</feature>
<accession>A0A077HIA1</accession>
<dbReference type="Proteomes" id="UP000028939">
    <property type="component" value="Chromosome"/>
</dbReference>
<evidence type="ECO:0000256" key="4">
    <source>
        <dbReference type="ARBA" id="ARBA00022692"/>
    </source>
</evidence>
<keyword evidence="3" id="KW-1003">Cell membrane</keyword>
<feature type="transmembrane region" description="Helical" evidence="7">
    <location>
        <begin position="12"/>
        <end position="34"/>
    </location>
</feature>
<feature type="transmembrane region" description="Helical" evidence="7">
    <location>
        <begin position="110"/>
        <end position="130"/>
    </location>
</feature>
<name>A0A077HIA1_9CORY</name>
<dbReference type="GO" id="GO:0005886">
    <property type="term" value="C:plasma membrane"/>
    <property type="evidence" value="ECO:0007669"/>
    <property type="project" value="UniProtKB-SubCell"/>
</dbReference>
<evidence type="ECO:0000256" key="1">
    <source>
        <dbReference type="ARBA" id="ARBA00004651"/>
    </source>
</evidence>
<feature type="transmembrane region" description="Helical" evidence="7">
    <location>
        <begin position="73"/>
        <end position="98"/>
    </location>
</feature>
<dbReference type="InterPro" id="IPR035906">
    <property type="entry name" value="MetI-like_sf"/>
</dbReference>
<dbReference type="CDD" id="cd06261">
    <property type="entry name" value="TM_PBP2"/>
    <property type="match status" value="1"/>
</dbReference>
<comment type="subcellular location">
    <subcellularLocation>
        <location evidence="1 7">Cell membrane</location>
        <topology evidence="1 7">Multi-pass membrane protein</topology>
    </subcellularLocation>
</comment>
<dbReference type="GO" id="GO:0055085">
    <property type="term" value="P:transmembrane transport"/>
    <property type="evidence" value="ECO:0007669"/>
    <property type="project" value="InterPro"/>
</dbReference>
<evidence type="ECO:0000256" key="5">
    <source>
        <dbReference type="ARBA" id="ARBA00022989"/>
    </source>
</evidence>
<dbReference type="SUPFAM" id="SSF161098">
    <property type="entry name" value="MetI-like"/>
    <property type="match status" value="1"/>
</dbReference>
<evidence type="ECO:0000313" key="10">
    <source>
        <dbReference type="Proteomes" id="UP000028939"/>
    </source>
</evidence>
<dbReference type="KEGG" id="cuv:CUREI_01355"/>
<reference evidence="9 10" key="1">
    <citation type="submission" date="2014-08" db="EMBL/GenBank/DDBJ databases">
        <title>Complete genome sequence of Corynebacterium ureicelerivorans DSM 45051, a lipophilic and urea-splitting isolate from a blood culture of a septicaemia patient.</title>
        <authorList>
            <person name="Tippelt A."/>
            <person name="Albersmeier A."/>
            <person name="Brinkrolf K."/>
            <person name="Ruckert C."/>
            <person name="Tauch A."/>
        </authorList>
    </citation>
    <scope>NUCLEOTIDE SEQUENCE [LARGE SCALE GENOMIC DNA]</scope>
    <source>
        <strain evidence="9 10">IMMIB RIV-2301</strain>
    </source>
</reference>
<dbReference type="RefSeq" id="WP_038609534.1">
    <property type="nucleotide sequence ID" value="NZ_CP009215.1"/>
</dbReference>
<keyword evidence="10" id="KW-1185">Reference proteome</keyword>